<organism evidence="2 3">
    <name type="scientific">Helicobacter cinaedi</name>
    <dbReference type="NCBI Taxonomy" id="213"/>
    <lineage>
        <taxon>Bacteria</taxon>
        <taxon>Pseudomonadati</taxon>
        <taxon>Campylobacterota</taxon>
        <taxon>Epsilonproteobacteria</taxon>
        <taxon>Campylobacterales</taxon>
        <taxon>Helicobacteraceae</taxon>
        <taxon>Helicobacter</taxon>
    </lineage>
</organism>
<evidence type="ECO:0000313" key="4">
    <source>
        <dbReference type="Proteomes" id="UP000255335"/>
    </source>
</evidence>
<dbReference type="EMBL" id="UGHZ01000001">
    <property type="protein sequence ID" value="STP09065.1"/>
    <property type="molecule type" value="Genomic_DNA"/>
</dbReference>
<protein>
    <recommendedName>
        <fullName evidence="5">Prokaryotic metallothionein family protein</fullName>
    </recommendedName>
</protein>
<dbReference type="Proteomes" id="UP000255103">
    <property type="component" value="Unassembled WGS sequence"/>
</dbReference>
<gene>
    <name evidence="2" type="ORF">NCTC12219_01215</name>
    <name evidence="1" type="ORF">NCTC12221_00495</name>
</gene>
<dbReference type="NCBIfam" id="NF041023">
    <property type="entry name" value="PP0621_fam"/>
    <property type="match status" value="1"/>
</dbReference>
<accession>A0A377JTW6</accession>
<dbReference type="AlphaFoldDB" id="A0A377JTW6"/>
<sequence length="68" mass="7663">MKFFVILLALLALAYLILRPLLKTNKTHNGIEEMQECACCGVYVSVNESFLSNGKYFCSKECLQKGAR</sequence>
<evidence type="ECO:0000313" key="2">
    <source>
        <dbReference type="EMBL" id="STP11327.1"/>
    </source>
</evidence>
<evidence type="ECO:0008006" key="5">
    <source>
        <dbReference type="Google" id="ProtNLM"/>
    </source>
</evidence>
<proteinExistence type="predicted"/>
<evidence type="ECO:0000313" key="1">
    <source>
        <dbReference type="EMBL" id="STP09065.1"/>
    </source>
</evidence>
<dbReference type="RefSeq" id="WP_115025836.1">
    <property type="nucleotide sequence ID" value="NZ_AP025196.1"/>
</dbReference>
<dbReference type="Proteomes" id="UP000255335">
    <property type="component" value="Unassembled WGS sequence"/>
</dbReference>
<name>A0A377JTW6_9HELI</name>
<dbReference type="InterPro" id="IPR049708">
    <property type="entry name" value="PP0621-like"/>
</dbReference>
<dbReference type="EMBL" id="UGHX01000001">
    <property type="protein sequence ID" value="STP11327.1"/>
    <property type="molecule type" value="Genomic_DNA"/>
</dbReference>
<evidence type="ECO:0000313" key="3">
    <source>
        <dbReference type="Proteomes" id="UP000255103"/>
    </source>
</evidence>
<reference evidence="3 4" key="1">
    <citation type="submission" date="2018-06" db="EMBL/GenBank/DDBJ databases">
        <authorList>
            <consortium name="Pathogen Informatics"/>
            <person name="Doyle S."/>
        </authorList>
    </citation>
    <scope>NUCLEOTIDE SEQUENCE [LARGE SCALE GENOMIC DNA]</scope>
    <source>
        <strain evidence="2 3">NCTC12219</strain>
        <strain evidence="1 4">NCTC12221</strain>
    </source>
</reference>